<dbReference type="Pfam" id="PF11006">
    <property type="entry name" value="DUF2845"/>
    <property type="match status" value="2"/>
</dbReference>
<evidence type="ECO:0000313" key="2">
    <source>
        <dbReference type="EMBL" id="MBB5015783.1"/>
    </source>
</evidence>
<name>A0A7W8DEL1_9GAMM</name>
<evidence type="ECO:0000313" key="3">
    <source>
        <dbReference type="Proteomes" id="UP000519004"/>
    </source>
</evidence>
<organism evidence="2 3">
    <name type="scientific">Rehaibacterium terrae</name>
    <dbReference type="NCBI Taxonomy" id="1341696"/>
    <lineage>
        <taxon>Bacteria</taxon>
        <taxon>Pseudomonadati</taxon>
        <taxon>Pseudomonadota</taxon>
        <taxon>Gammaproteobacteria</taxon>
        <taxon>Lysobacterales</taxon>
        <taxon>Lysobacteraceae</taxon>
        <taxon>Rehaibacterium</taxon>
    </lineage>
</organism>
<dbReference type="InterPro" id="IPR021268">
    <property type="entry name" value="DUF2845"/>
</dbReference>
<evidence type="ECO:0008006" key="4">
    <source>
        <dbReference type="Google" id="ProtNLM"/>
    </source>
</evidence>
<reference evidence="2 3" key="1">
    <citation type="submission" date="2020-08" db="EMBL/GenBank/DDBJ databases">
        <title>Genomic Encyclopedia of Type Strains, Phase IV (KMG-IV): sequencing the most valuable type-strain genomes for metagenomic binning, comparative biology and taxonomic classification.</title>
        <authorList>
            <person name="Goeker M."/>
        </authorList>
    </citation>
    <scope>NUCLEOTIDE SEQUENCE [LARGE SCALE GENOMIC DNA]</scope>
    <source>
        <strain evidence="2 3">DSM 25897</strain>
    </source>
</reference>
<feature type="signal peptide" evidence="1">
    <location>
        <begin position="1"/>
        <end position="24"/>
    </location>
</feature>
<accession>A0A7W8DEL1</accession>
<protein>
    <recommendedName>
        <fullName evidence="4">DUF2845 domain-containing protein</fullName>
    </recommendedName>
</protein>
<keyword evidence="1" id="KW-0732">Signal</keyword>
<feature type="chain" id="PRO_5030910932" description="DUF2845 domain-containing protein" evidence="1">
    <location>
        <begin position="25"/>
        <end position="192"/>
    </location>
</feature>
<gene>
    <name evidence="2" type="ORF">HNQ58_001691</name>
</gene>
<sequence length="192" mass="21811">MRLLPTFRGLLVLTALAFAGEAAAMRCGTRVITTGDYDFQVRERCGEPYWIASYGELLVSGAGGPVERRTERVHDEWYYNFGPNRLVHRLTFRDGRLLRIDTLGYGRHSIGGDCGDIALMRGAVPGEVVLRCGAPESRTARYRDILIRDGLGNEVIRPVRHEEWVYRFPGSRFARLAIFIDGRLEWVERVPL</sequence>
<dbReference type="RefSeq" id="WP_183948453.1">
    <property type="nucleotide sequence ID" value="NZ_JACHHX010000010.1"/>
</dbReference>
<dbReference type="Proteomes" id="UP000519004">
    <property type="component" value="Unassembled WGS sequence"/>
</dbReference>
<dbReference type="AlphaFoldDB" id="A0A7W8DEL1"/>
<dbReference type="EMBL" id="JACHHX010000010">
    <property type="protein sequence ID" value="MBB5015783.1"/>
    <property type="molecule type" value="Genomic_DNA"/>
</dbReference>
<comment type="caution">
    <text evidence="2">The sequence shown here is derived from an EMBL/GenBank/DDBJ whole genome shotgun (WGS) entry which is preliminary data.</text>
</comment>
<evidence type="ECO:0000256" key="1">
    <source>
        <dbReference type="SAM" id="SignalP"/>
    </source>
</evidence>
<proteinExistence type="predicted"/>
<keyword evidence="3" id="KW-1185">Reference proteome</keyword>